<keyword evidence="1" id="KW-0472">Membrane</keyword>
<dbReference type="STRING" id="1120919.GCA_000429165_03477"/>
<keyword evidence="3" id="KW-1185">Reference proteome</keyword>
<dbReference type="Proteomes" id="UP000321635">
    <property type="component" value="Unassembled WGS sequence"/>
</dbReference>
<evidence type="ECO:0000256" key="1">
    <source>
        <dbReference type="SAM" id="Phobius"/>
    </source>
</evidence>
<feature type="transmembrane region" description="Helical" evidence="1">
    <location>
        <begin position="6"/>
        <end position="24"/>
    </location>
</feature>
<protein>
    <submittedName>
        <fullName evidence="2">Uncharacterized protein</fullName>
    </submittedName>
</protein>
<organism evidence="2 3">
    <name type="scientific">Acetobacter nitrogenifigens DSM 23921 = NBRC 105050</name>
    <dbReference type="NCBI Taxonomy" id="1120919"/>
    <lineage>
        <taxon>Bacteria</taxon>
        <taxon>Pseudomonadati</taxon>
        <taxon>Pseudomonadota</taxon>
        <taxon>Alphaproteobacteria</taxon>
        <taxon>Acetobacterales</taxon>
        <taxon>Acetobacteraceae</taxon>
        <taxon>Acetobacter</taxon>
    </lineage>
</organism>
<evidence type="ECO:0000313" key="3">
    <source>
        <dbReference type="Proteomes" id="UP000321635"/>
    </source>
</evidence>
<sequence>MKEIAIPAYVIAEAIAFAFAFAIARAPNEDVGDIVIGPTAQRDAQFPPAFGFN</sequence>
<keyword evidence="1" id="KW-0812">Transmembrane</keyword>
<name>A0A511XEN5_9PROT</name>
<gene>
    <name evidence="2" type="ORF">ANI02nite_32970</name>
</gene>
<keyword evidence="1" id="KW-1133">Transmembrane helix</keyword>
<reference evidence="2 3" key="1">
    <citation type="submission" date="2019-07" db="EMBL/GenBank/DDBJ databases">
        <title>Whole genome shotgun sequence of Acetobacter nitrogenifigens NBRC 105050.</title>
        <authorList>
            <person name="Hosoyama A."/>
            <person name="Uohara A."/>
            <person name="Ohji S."/>
            <person name="Ichikawa N."/>
        </authorList>
    </citation>
    <scope>NUCLEOTIDE SEQUENCE [LARGE SCALE GENOMIC DNA]</scope>
    <source>
        <strain evidence="2 3">NBRC 105050</strain>
    </source>
</reference>
<dbReference type="AlphaFoldDB" id="A0A511XEN5"/>
<dbReference type="EMBL" id="BJYF01000036">
    <property type="protein sequence ID" value="GEN61413.1"/>
    <property type="molecule type" value="Genomic_DNA"/>
</dbReference>
<accession>A0A511XEN5</accession>
<comment type="caution">
    <text evidence="2">The sequence shown here is derived from an EMBL/GenBank/DDBJ whole genome shotgun (WGS) entry which is preliminary data.</text>
</comment>
<dbReference type="RefSeq" id="WP_154660404.1">
    <property type="nucleotide sequence ID" value="NZ_AUBI01000022.1"/>
</dbReference>
<evidence type="ECO:0000313" key="2">
    <source>
        <dbReference type="EMBL" id="GEN61413.1"/>
    </source>
</evidence>
<proteinExistence type="predicted"/>